<dbReference type="AlphaFoldDB" id="A0A5B7IBL9"/>
<evidence type="ECO:0000313" key="1">
    <source>
        <dbReference type="EMBL" id="MPC81212.1"/>
    </source>
</evidence>
<proteinExistence type="predicted"/>
<evidence type="ECO:0000313" key="2">
    <source>
        <dbReference type="Proteomes" id="UP000324222"/>
    </source>
</evidence>
<gene>
    <name evidence="1" type="ORF">E2C01_075819</name>
</gene>
<comment type="caution">
    <text evidence="1">The sequence shown here is derived from an EMBL/GenBank/DDBJ whole genome shotgun (WGS) entry which is preliminary data.</text>
</comment>
<accession>A0A5B7IBL9</accession>
<protein>
    <submittedName>
        <fullName evidence="1">Uncharacterized protein</fullName>
    </submittedName>
</protein>
<dbReference type="EMBL" id="VSRR010056288">
    <property type="protein sequence ID" value="MPC81212.1"/>
    <property type="molecule type" value="Genomic_DNA"/>
</dbReference>
<sequence length="25" mass="2846">MLPDSTCLVCSFPFCIIHLETTLVY</sequence>
<name>A0A5B7IBL9_PORTR</name>
<reference evidence="1 2" key="1">
    <citation type="submission" date="2019-05" db="EMBL/GenBank/DDBJ databases">
        <title>Another draft genome of Portunus trituberculatus and its Hox gene families provides insights of decapod evolution.</title>
        <authorList>
            <person name="Jeong J.-H."/>
            <person name="Song I."/>
            <person name="Kim S."/>
            <person name="Choi T."/>
            <person name="Kim D."/>
            <person name="Ryu S."/>
            <person name="Kim W."/>
        </authorList>
    </citation>
    <scope>NUCLEOTIDE SEQUENCE [LARGE SCALE GENOMIC DNA]</scope>
    <source>
        <tissue evidence="1">Muscle</tissue>
    </source>
</reference>
<organism evidence="1 2">
    <name type="scientific">Portunus trituberculatus</name>
    <name type="common">Swimming crab</name>
    <name type="synonym">Neptunus trituberculatus</name>
    <dbReference type="NCBI Taxonomy" id="210409"/>
    <lineage>
        <taxon>Eukaryota</taxon>
        <taxon>Metazoa</taxon>
        <taxon>Ecdysozoa</taxon>
        <taxon>Arthropoda</taxon>
        <taxon>Crustacea</taxon>
        <taxon>Multicrustacea</taxon>
        <taxon>Malacostraca</taxon>
        <taxon>Eumalacostraca</taxon>
        <taxon>Eucarida</taxon>
        <taxon>Decapoda</taxon>
        <taxon>Pleocyemata</taxon>
        <taxon>Brachyura</taxon>
        <taxon>Eubrachyura</taxon>
        <taxon>Portunoidea</taxon>
        <taxon>Portunidae</taxon>
        <taxon>Portuninae</taxon>
        <taxon>Portunus</taxon>
    </lineage>
</organism>
<dbReference type="Proteomes" id="UP000324222">
    <property type="component" value="Unassembled WGS sequence"/>
</dbReference>
<keyword evidence="2" id="KW-1185">Reference proteome</keyword>